<accession>A0ABU5N2A3</accession>
<dbReference type="InterPro" id="IPR040527">
    <property type="entry name" value="Beta-sand_Porphyrn"/>
</dbReference>
<reference evidence="3 4" key="1">
    <citation type="journal article" date="2024" name="Appl. Environ. Microbiol.">
        <title>Pontiella agarivorans sp. nov., a novel marine anaerobic bacterium capable of degrading macroalgal polysaccharides and fixing nitrogen.</title>
        <authorList>
            <person name="Liu N."/>
            <person name="Kivenson V."/>
            <person name="Peng X."/>
            <person name="Cui Z."/>
            <person name="Lankiewicz T.S."/>
            <person name="Gosselin K.M."/>
            <person name="English C.J."/>
            <person name="Blair E.M."/>
            <person name="O'Malley M.A."/>
            <person name="Valentine D.L."/>
        </authorList>
    </citation>
    <scope>NUCLEOTIDE SEQUENCE [LARGE SCALE GENOMIC DNA]</scope>
    <source>
        <strain evidence="3 4">NLcol2</strain>
    </source>
</reference>
<keyword evidence="4" id="KW-1185">Reference proteome</keyword>
<feature type="domain" description="Beta-porphyranase A C-terminal" evidence="1">
    <location>
        <begin position="534"/>
        <end position="627"/>
    </location>
</feature>
<dbReference type="Proteomes" id="UP001290861">
    <property type="component" value="Unassembled WGS sequence"/>
</dbReference>
<evidence type="ECO:0000313" key="3">
    <source>
        <dbReference type="EMBL" id="MDZ8120533.1"/>
    </source>
</evidence>
<sequence length="636" mass="72135">MQIISGKTVVLSVLFMGLMSHARTTVDIQLNMKYSVGGISSFDRHKYINAHSHLSEPDWVGEDELLDILVSDLNVSFGRDNGTMIEYLRQAPEDPDRPGYVDPEYLKNAGRIHRKIIYGSHKAYLHKYDAVNDVMIGGQPHAFLPSPGEEKTKWELGGADAVGEYMGRFLQEFYRNPGEPPTAGQSRPGFIEILNEPLYHFIDGRRGDIRSAKSIFEFHNGAAKAIRRFDPDVLIGGPTMAFPIFEERDFARWDERMKLFIDTCGEQMDFYSLHFYDFNNRGDRARDDYKGSRLEATLDMIEQYSLIRLGEVKPFIISEYGGRDHKLENRVWTALRDWHFLKAATPLTLQLLDRPNMILKSIPFITAKAEWGRKNGVPYNRRLMHQMKERPGRFGEDWIFTDLVLFYELWSDVNGTRVKSASDNPDVLLDSYVDGKKAYVILSNLNPVEETVDLNLSSGMESARIKHLYRVADGPLLEEKTVMKELKSFTLKPEASAVIACSFADSIAITETVEEHKFYASDYNRPITAGRPVEFALNEVQPLTSGEAVLRVGFGREPDRSRRPEVVFNGTALEVPDHYSGSDQPTRPAFFGLLEIPVPIERIKKNNSVEIMFPDSGGRISSVTLQTVDAGLNGRK</sequence>
<dbReference type="Gene3D" id="2.60.120.1200">
    <property type="match status" value="1"/>
</dbReference>
<evidence type="ECO:0000259" key="1">
    <source>
        <dbReference type="Pfam" id="PF18040"/>
    </source>
</evidence>
<comment type="caution">
    <text evidence="3">The sequence shown here is derived from an EMBL/GenBank/DDBJ whole genome shotgun (WGS) entry which is preliminary data.</text>
</comment>
<organism evidence="3 4">
    <name type="scientific">Pontiella agarivorans</name>
    <dbReference type="NCBI Taxonomy" id="3038953"/>
    <lineage>
        <taxon>Bacteria</taxon>
        <taxon>Pseudomonadati</taxon>
        <taxon>Kiritimatiellota</taxon>
        <taxon>Kiritimatiellia</taxon>
        <taxon>Kiritimatiellales</taxon>
        <taxon>Pontiellaceae</taxon>
        <taxon>Pontiella</taxon>
    </lineage>
</organism>
<dbReference type="Pfam" id="PF18206">
    <property type="entry name" value="Porphyrn_cat_1"/>
    <property type="match status" value="1"/>
</dbReference>
<dbReference type="Pfam" id="PF18040">
    <property type="entry name" value="BPA_C"/>
    <property type="match status" value="1"/>
</dbReference>
<dbReference type="EMBL" id="JARVCO010000012">
    <property type="protein sequence ID" value="MDZ8120533.1"/>
    <property type="molecule type" value="Genomic_DNA"/>
</dbReference>
<evidence type="ECO:0008006" key="5">
    <source>
        <dbReference type="Google" id="ProtNLM"/>
    </source>
</evidence>
<dbReference type="CDD" id="cd21510">
    <property type="entry name" value="agarase_cat"/>
    <property type="match status" value="1"/>
</dbReference>
<dbReference type="InterPro" id="IPR041224">
    <property type="entry name" value="BPA_C"/>
</dbReference>
<dbReference type="SUPFAM" id="SSF51445">
    <property type="entry name" value="(Trans)glycosidases"/>
    <property type="match status" value="1"/>
</dbReference>
<protein>
    <recommendedName>
        <fullName evidence="5">Beta-agarase</fullName>
    </recommendedName>
</protein>
<feature type="domain" description="Porphyranase beta-sandwich" evidence="2">
    <location>
        <begin position="426"/>
        <end position="524"/>
    </location>
</feature>
<dbReference type="Gene3D" id="3.20.20.80">
    <property type="entry name" value="Glycosidases"/>
    <property type="match status" value="1"/>
</dbReference>
<dbReference type="InterPro" id="IPR017853">
    <property type="entry name" value="GH"/>
</dbReference>
<evidence type="ECO:0000313" key="4">
    <source>
        <dbReference type="Proteomes" id="UP001290861"/>
    </source>
</evidence>
<name>A0ABU5N2A3_9BACT</name>
<proteinExistence type="predicted"/>
<gene>
    <name evidence="3" type="ORF">P9H32_18040</name>
</gene>
<evidence type="ECO:0000259" key="2">
    <source>
        <dbReference type="Pfam" id="PF18206"/>
    </source>
</evidence>
<dbReference type="RefSeq" id="WP_322610307.1">
    <property type="nucleotide sequence ID" value="NZ_JARVCO010000012.1"/>
</dbReference>